<reference evidence="1" key="1">
    <citation type="submission" date="2019-11" db="EMBL/GenBank/DDBJ databases">
        <title>Leishmania tarentolae CDS.</title>
        <authorList>
            <person name="Goto Y."/>
            <person name="Yamagishi J."/>
        </authorList>
    </citation>
    <scope>NUCLEOTIDE SEQUENCE [LARGE SCALE GENOMIC DNA]</scope>
    <source>
        <strain evidence="1">Parrot Tar II</strain>
    </source>
</reference>
<accession>A0A640KH91</accession>
<organism evidence="1 2">
    <name type="scientific">Leishmania tarentolae</name>
    <name type="common">Sauroleishmania tarentolae</name>
    <dbReference type="NCBI Taxonomy" id="5689"/>
    <lineage>
        <taxon>Eukaryota</taxon>
        <taxon>Discoba</taxon>
        <taxon>Euglenozoa</taxon>
        <taxon>Kinetoplastea</taxon>
        <taxon>Metakinetoplastina</taxon>
        <taxon>Trypanosomatida</taxon>
        <taxon>Trypanosomatidae</taxon>
        <taxon>Leishmaniinae</taxon>
        <taxon>Leishmania</taxon>
        <taxon>lizard Leishmania</taxon>
    </lineage>
</organism>
<keyword evidence="2" id="KW-1185">Reference proteome</keyword>
<sequence>MAMERYESIPERSGFARSQIPCRESGVSSSAGVCYKNAANYLRNARDDDHSAALRSVPVDVWDALWEAETSALRVGQLGEGQKRRITYKEHPTTIRSGELSSRLASLEKSLDKLLSEFPQSADELVVFNYSTSLSSAGARSVLGAVPSFVAISASLRTINNKLCSLDDFTQEVFPLMHRDNDISRQCLLVASRLDMFEKKLSRIEELVAAVELTSAASNAIFERIGARYGDTTRAAAM</sequence>
<dbReference type="AlphaFoldDB" id="A0A640KH91"/>
<proteinExistence type="predicted"/>
<gene>
    <name evidence="1" type="ORF">LtaPh_2424600</name>
</gene>
<protein>
    <submittedName>
        <fullName evidence="1">Uncharacterized protein</fullName>
    </submittedName>
</protein>
<dbReference type="VEuPathDB" id="TriTrypDB:LtaPh_2424600"/>
<evidence type="ECO:0000313" key="2">
    <source>
        <dbReference type="Proteomes" id="UP000419144"/>
    </source>
</evidence>
<comment type="caution">
    <text evidence="1">The sequence shown here is derived from an EMBL/GenBank/DDBJ whole genome shotgun (WGS) entry which is preliminary data.</text>
</comment>
<evidence type="ECO:0000313" key="1">
    <source>
        <dbReference type="EMBL" id="GET89086.1"/>
    </source>
</evidence>
<dbReference type="Proteomes" id="UP000419144">
    <property type="component" value="Unassembled WGS sequence"/>
</dbReference>
<name>A0A640KH91_LEITA</name>
<dbReference type="OrthoDB" id="263891at2759"/>
<dbReference type="EMBL" id="BLBS01000033">
    <property type="protein sequence ID" value="GET89086.1"/>
    <property type="molecule type" value="Genomic_DNA"/>
</dbReference>